<comment type="caution">
    <text evidence="2">The sequence shown here is derived from an EMBL/GenBank/DDBJ whole genome shotgun (WGS) entry which is preliminary data.</text>
</comment>
<dbReference type="InterPro" id="IPR050587">
    <property type="entry name" value="GNT1/Glycosyltrans_8"/>
</dbReference>
<keyword evidence="2" id="KW-0808">Transferase</keyword>
<keyword evidence="1" id="KW-0812">Transmembrane</keyword>
<accession>A0A3S5IS93</accession>
<dbReference type="EMBL" id="MKGL01000033">
    <property type="protein sequence ID" value="RNF10335.1"/>
    <property type="molecule type" value="Genomic_DNA"/>
</dbReference>
<keyword evidence="1" id="KW-1133">Transmembrane helix</keyword>
<dbReference type="AlphaFoldDB" id="A0A3S5IS93"/>
<keyword evidence="3" id="KW-1185">Reference proteome</keyword>
<dbReference type="GO" id="GO:0016757">
    <property type="term" value="F:glycosyltransferase activity"/>
    <property type="evidence" value="ECO:0007669"/>
    <property type="project" value="UniProtKB-KW"/>
</dbReference>
<dbReference type="Proteomes" id="UP000283634">
    <property type="component" value="Unassembled WGS sequence"/>
</dbReference>
<keyword evidence="1" id="KW-0472">Membrane</keyword>
<dbReference type="EC" id="2.4.-.-" evidence="2"/>
<name>A0A3S5IS93_TRYRA</name>
<gene>
    <name evidence="2" type="ORF">TraAM80_01695</name>
</gene>
<dbReference type="SUPFAM" id="SSF53448">
    <property type="entry name" value="Nucleotide-diphospho-sugar transferases"/>
    <property type="match status" value="1"/>
</dbReference>
<feature type="transmembrane region" description="Helical" evidence="1">
    <location>
        <begin position="21"/>
        <end position="38"/>
    </location>
</feature>
<dbReference type="OMA" id="DTRIADC"/>
<keyword evidence="2" id="KW-0328">Glycosyltransferase</keyword>
<organism evidence="2 3">
    <name type="scientific">Trypanosoma rangeli</name>
    <dbReference type="NCBI Taxonomy" id="5698"/>
    <lineage>
        <taxon>Eukaryota</taxon>
        <taxon>Discoba</taxon>
        <taxon>Euglenozoa</taxon>
        <taxon>Kinetoplastea</taxon>
        <taxon>Metakinetoplastina</taxon>
        <taxon>Trypanosomatida</taxon>
        <taxon>Trypanosomatidae</taxon>
        <taxon>Trypanosoma</taxon>
        <taxon>Herpetosoma</taxon>
    </lineage>
</organism>
<dbReference type="OrthoDB" id="2014201at2759"/>
<dbReference type="Gene3D" id="3.90.550.10">
    <property type="entry name" value="Spore Coat Polysaccharide Biosynthesis Protein SpsA, Chain A"/>
    <property type="match status" value="1"/>
</dbReference>
<protein>
    <submittedName>
        <fullName evidence="2">Putative glycogenin glucosyltransferase</fullName>
        <ecNumber evidence="2">2.4.-.-</ecNumber>
    </submittedName>
</protein>
<dbReference type="PANTHER" id="PTHR11183">
    <property type="entry name" value="GLYCOGENIN SUBFAMILY MEMBER"/>
    <property type="match status" value="1"/>
</dbReference>
<evidence type="ECO:0000313" key="3">
    <source>
        <dbReference type="Proteomes" id="UP000283634"/>
    </source>
</evidence>
<evidence type="ECO:0000313" key="2">
    <source>
        <dbReference type="EMBL" id="RNF10335.1"/>
    </source>
</evidence>
<dbReference type="RefSeq" id="XP_029241492.1">
    <property type="nucleotide sequence ID" value="XM_029378727.1"/>
</dbReference>
<reference evidence="2 3" key="1">
    <citation type="journal article" date="2018" name="BMC Genomics">
        <title>Genomic comparison of Trypanosoma conorhini and Trypanosoma rangeli to Trypanosoma cruzi strains of high and low virulence.</title>
        <authorList>
            <person name="Bradwell K.R."/>
            <person name="Koparde V.N."/>
            <person name="Matveyev A.V."/>
            <person name="Serrano M.G."/>
            <person name="Alves J.M."/>
            <person name="Parikh H."/>
            <person name="Huang B."/>
            <person name="Lee V."/>
            <person name="Espinosa-Alvarez O."/>
            <person name="Ortiz P.A."/>
            <person name="Costa-Martins A.G."/>
            <person name="Teixeira M.M."/>
            <person name="Buck G.A."/>
        </authorList>
    </citation>
    <scope>NUCLEOTIDE SEQUENCE [LARGE SCALE GENOMIC DNA]</scope>
    <source>
        <strain evidence="2 3">AM80</strain>
    </source>
</reference>
<evidence type="ECO:0000256" key="1">
    <source>
        <dbReference type="SAM" id="Phobius"/>
    </source>
</evidence>
<dbReference type="InterPro" id="IPR029044">
    <property type="entry name" value="Nucleotide-diphossugar_trans"/>
</dbReference>
<sequence>MHRSRRIRRGLHRGGGCWCSCASLMLVLLFFVFSTFFVREERAVSGMRGKRPRPAAEFSTTASRISLFGSGKPTRDDVISSKDVNNATRSLRSTLESLSLLHVHFTGRKRAWTLKDLIEKVGYSNDNSSDITSTICPPLSNNLSIPMDEAFQIGMLREFVGGMYHPMYCKEWRRRTHSGSEHERGEADNVREEDVELACDTGIQKRLVDAIQHPPKYAYVIMVSTHRYLDGAMVLAESIREYSPLSRSHGADIVLIINEHIKSEMFPLLQVLFDRVQIFSGLQKWAPKSAFKATFDKLYLYMLEDYKEGILFLDADSLITANPDYLLQMHERIATVVNSNDTSYWTPARRAVLSYPLTEHEWQRLMHAKKMPLLFAVGYNKYFQTSLLTFRPSMKIFLKLYLEFRFGSYGYNSLQGRDGVLFRNCFATIGEWKRRPHEVYHFNGNPKPWFNQERLDHMLQPMKVLMRTEQLLSWQDYIYYYEWWTRYERLHIKYFRLIEMETRTRFGSTQIAELRKLKTQYGDSLTRISPDVHITKYGGAMLLRRPTSEVPLPLGMHSVEEAAQASPSSFMWLMRFNRAVEYLHPTRAHMAQLRRATVPLASTKELSLLLSVFNTSSVKTWEHKDIVYAFAASSQDEADNTNDASWSSCETQCARLRLRCNASLLIDTRIADCQYSQPPLFMANGIIRCKHCKPYFKSGAPFVVFQKHEKNGLWVQEASVCFFSAWTRFAAPLCNATRPTLHQYNLKKGEFLAPVCPCQ</sequence>
<dbReference type="GeneID" id="40325628"/>
<proteinExistence type="predicted"/>